<reference evidence="3 4" key="1">
    <citation type="submission" date="2011-09" db="EMBL/GenBank/DDBJ databases">
        <title>The permanent draft genome of Caldithrix abyssi DSM 13497.</title>
        <authorList>
            <consortium name="US DOE Joint Genome Institute (JGI-PGF)"/>
            <person name="Lucas S."/>
            <person name="Han J."/>
            <person name="Lapidus A."/>
            <person name="Bruce D."/>
            <person name="Goodwin L."/>
            <person name="Pitluck S."/>
            <person name="Peters L."/>
            <person name="Kyrpides N."/>
            <person name="Mavromatis K."/>
            <person name="Ivanova N."/>
            <person name="Mikhailova N."/>
            <person name="Chertkov O."/>
            <person name="Detter J.C."/>
            <person name="Tapia R."/>
            <person name="Han C."/>
            <person name="Land M."/>
            <person name="Hauser L."/>
            <person name="Markowitz V."/>
            <person name="Cheng J.-F."/>
            <person name="Hugenholtz P."/>
            <person name="Woyke T."/>
            <person name="Wu D."/>
            <person name="Spring S."/>
            <person name="Brambilla E."/>
            <person name="Klenk H.-P."/>
            <person name="Eisen J.A."/>
        </authorList>
    </citation>
    <scope>NUCLEOTIDE SEQUENCE [LARGE SCALE GENOMIC DNA]</scope>
    <source>
        <strain evidence="3 4">DSM 13497</strain>
    </source>
</reference>
<dbReference type="PaxDb" id="880073-Calab_0544"/>
<dbReference type="eggNOG" id="COG5184">
    <property type="taxonomic scope" value="Bacteria"/>
</dbReference>
<keyword evidence="4" id="KW-1185">Reference proteome</keyword>
<dbReference type="HOGENOM" id="CLU_1552430_0_0_0"/>
<feature type="domain" description="FlgD/Vpr Ig-like" evidence="1">
    <location>
        <begin position="100"/>
        <end position="159"/>
    </location>
</feature>
<dbReference type="Gene3D" id="2.60.40.4070">
    <property type="match status" value="1"/>
</dbReference>
<name>H1XRN5_CALAY</name>
<dbReference type="InterPro" id="IPR026444">
    <property type="entry name" value="Secre_tail"/>
</dbReference>
<protein>
    <submittedName>
        <fullName evidence="2">Por secretion system C-terminal sorting domain-containing protein</fullName>
    </submittedName>
</protein>
<proteinExistence type="predicted"/>
<dbReference type="KEGG" id="caby:Cabys_3377"/>
<evidence type="ECO:0000313" key="4">
    <source>
        <dbReference type="Proteomes" id="UP000004671"/>
    </source>
</evidence>
<dbReference type="NCBIfam" id="TIGR04183">
    <property type="entry name" value="Por_Secre_tail"/>
    <property type="match status" value="1"/>
</dbReference>
<accession>H1XRN5</accession>
<dbReference type="Proteomes" id="UP000004671">
    <property type="component" value="Chromosome"/>
</dbReference>
<gene>
    <name evidence="2" type="ORF">Cabys_3377</name>
    <name evidence="3" type="ORF">Calab_0544</name>
</gene>
<dbReference type="Proteomes" id="UP000183868">
    <property type="component" value="Chromosome"/>
</dbReference>
<dbReference type="AlphaFoldDB" id="H1XRN5"/>
<dbReference type="RefSeq" id="WP_006927116.1">
    <property type="nucleotide sequence ID" value="NZ_CM001402.1"/>
</dbReference>
<dbReference type="InParanoid" id="H1XRN5"/>
<evidence type="ECO:0000313" key="2">
    <source>
        <dbReference type="EMBL" id="APF20125.1"/>
    </source>
</evidence>
<evidence type="ECO:0000313" key="5">
    <source>
        <dbReference type="Proteomes" id="UP000183868"/>
    </source>
</evidence>
<organism evidence="3 4">
    <name type="scientific">Caldithrix abyssi DSM 13497</name>
    <dbReference type="NCBI Taxonomy" id="880073"/>
    <lineage>
        <taxon>Bacteria</taxon>
        <taxon>Pseudomonadati</taxon>
        <taxon>Calditrichota</taxon>
        <taxon>Calditrichia</taxon>
        <taxon>Calditrichales</taxon>
        <taxon>Calditrichaceae</taxon>
        <taxon>Caldithrix</taxon>
    </lineage>
</organism>
<evidence type="ECO:0000313" key="3">
    <source>
        <dbReference type="EMBL" id="EHO40188.1"/>
    </source>
</evidence>
<evidence type="ECO:0000259" key="1">
    <source>
        <dbReference type="Pfam" id="PF13860"/>
    </source>
</evidence>
<dbReference type="InterPro" id="IPR025965">
    <property type="entry name" value="FlgD/Vpr_Ig-like"/>
</dbReference>
<dbReference type="Pfam" id="PF13860">
    <property type="entry name" value="FlgD_ig"/>
    <property type="match status" value="1"/>
</dbReference>
<reference evidence="2 5" key="2">
    <citation type="submission" date="2016-11" db="EMBL/GenBank/DDBJ databases">
        <title>Genomic analysis of Caldithrix abyssi and proposal of a novel bacterial phylum Caldithrichaeota.</title>
        <authorList>
            <person name="Kublanov I."/>
            <person name="Sigalova O."/>
            <person name="Gavrilov S."/>
            <person name="Lebedinsky A."/>
            <person name="Ivanova N."/>
            <person name="Daum C."/>
            <person name="Reddy T."/>
            <person name="Klenk H.P."/>
            <person name="Goker M."/>
            <person name="Reva O."/>
            <person name="Miroshnichenko M."/>
            <person name="Kyprides N."/>
            <person name="Woyke T."/>
            <person name="Gelfand M."/>
        </authorList>
    </citation>
    <scope>NUCLEOTIDE SEQUENCE [LARGE SCALE GENOMIC DNA]</scope>
    <source>
        <strain evidence="2 5">LF13</strain>
    </source>
</reference>
<dbReference type="EMBL" id="CP018099">
    <property type="protein sequence ID" value="APF20125.1"/>
    <property type="molecule type" value="Genomic_DNA"/>
</dbReference>
<sequence precursor="true">MNFTQTEFATASLKGQINSSHAHDYQYEDYSVAAGQAYYYKLADVDLKGQRTFRGPIKVQVTQGDLNAAVSTSVIKNFRLYPNQPNPFNPSTTITFDVPQLEQGEANLSINIFDIQGQKVRTLFSGALTGNAQYRLQWDGVSDAGQPLPAGIYFVVLRARDVQQSIKVCMVK</sequence>
<dbReference type="STRING" id="880073.Cabys_3377"/>
<dbReference type="EMBL" id="CM001402">
    <property type="protein sequence ID" value="EHO40188.1"/>
    <property type="molecule type" value="Genomic_DNA"/>
</dbReference>